<evidence type="ECO:0000256" key="4">
    <source>
        <dbReference type="ARBA" id="ARBA00022475"/>
    </source>
</evidence>
<sequence length="338" mass="37195">MTGRQLLEIRNLTVEYRTDDEIVHAVNSLDLTLHSGESLGLVGETGAGKTTTALSILQLVANPPGKITNGEILYEGEDLLKAKTDTLRHIRGNKISMIFQDPMTSLNPVYSVGDQIAEVIHLHESCSKAEAQQKAAEMLEMVGIPKDRYDEFPHQFSGGMKQRVVIAMSIACSPNLILADEPTTALDVTIQAQVLELMNDLKEKFNTSLLLITHDLGVVAQVCDRVAIMYAGEIVETGTIEEIFEHPHHPYTIGLFKSIPTLDEKVDKLKPITGQMPDPTNLPSGCSFHPRCPHMNELCSSIKPAMTNVAGTHFVKCLIHEGKFESPALREEVVNHGR</sequence>
<evidence type="ECO:0000256" key="1">
    <source>
        <dbReference type="ARBA" id="ARBA00004202"/>
    </source>
</evidence>
<evidence type="ECO:0000256" key="6">
    <source>
        <dbReference type="ARBA" id="ARBA00022741"/>
    </source>
</evidence>
<protein>
    <submittedName>
        <fullName evidence="11">ABC transporter ATP-binding protein</fullName>
    </submittedName>
</protein>
<dbReference type="NCBIfam" id="TIGR01727">
    <property type="entry name" value="oligo_HPY"/>
    <property type="match status" value="1"/>
</dbReference>
<keyword evidence="4" id="KW-1003">Cell membrane</keyword>
<proteinExistence type="inferred from homology"/>
<dbReference type="InterPro" id="IPR017871">
    <property type="entry name" value="ABC_transporter-like_CS"/>
</dbReference>
<name>A0ABX7FWW4_BRECH</name>
<dbReference type="SMART" id="SM00382">
    <property type="entry name" value="AAA"/>
    <property type="match status" value="1"/>
</dbReference>
<evidence type="ECO:0000256" key="5">
    <source>
        <dbReference type="ARBA" id="ARBA00022519"/>
    </source>
</evidence>
<dbReference type="CDD" id="cd03257">
    <property type="entry name" value="ABC_NikE_OppD_transporters"/>
    <property type="match status" value="1"/>
</dbReference>
<dbReference type="GO" id="GO:0005524">
    <property type="term" value="F:ATP binding"/>
    <property type="evidence" value="ECO:0007669"/>
    <property type="project" value="UniProtKB-KW"/>
</dbReference>
<keyword evidence="7 11" id="KW-0067">ATP-binding</keyword>
<dbReference type="InterPro" id="IPR050388">
    <property type="entry name" value="ABC_Ni/Peptide_Import"/>
</dbReference>
<keyword evidence="9" id="KW-0472">Membrane</keyword>
<evidence type="ECO:0000259" key="10">
    <source>
        <dbReference type="PROSITE" id="PS50893"/>
    </source>
</evidence>
<evidence type="ECO:0000256" key="8">
    <source>
        <dbReference type="ARBA" id="ARBA00022967"/>
    </source>
</evidence>
<dbReference type="PANTHER" id="PTHR43297:SF14">
    <property type="entry name" value="ATPASE AAA-TYPE CORE DOMAIN-CONTAINING PROTEIN"/>
    <property type="match status" value="1"/>
</dbReference>
<dbReference type="InterPro" id="IPR027417">
    <property type="entry name" value="P-loop_NTPase"/>
</dbReference>
<evidence type="ECO:0000256" key="2">
    <source>
        <dbReference type="ARBA" id="ARBA00005417"/>
    </source>
</evidence>
<comment type="similarity">
    <text evidence="2">Belongs to the ABC transporter superfamily.</text>
</comment>
<evidence type="ECO:0000256" key="9">
    <source>
        <dbReference type="ARBA" id="ARBA00023136"/>
    </source>
</evidence>
<keyword evidence="8" id="KW-1278">Translocase</keyword>
<gene>
    <name evidence="11" type="ORF">JNE38_14980</name>
</gene>
<dbReference type="RefSeq" id="WP_203357271.1">
    <property type="nucleotide sequence ID" value="NZ_CP069127.1"/>
</dbReference>
<dbReference type="PROSITE" id="PS00211">
    <property type="entry name" value="ABC_TRANSPORTER_1"/>
    <property type="match status" value="1"/>
</dbReference>
<dbReference type="EMBL" id="CP069127">
    <property type="protein sequence ID" value="QRG70297.1"/>
    <property type="molecule type" value="Genomic_DNA"/>
</dbReference>
<organism evidence="11 12">
    <name type="scientific">Brevibacillus choshinensis</name>
    <dbReference type="NCBI Taxonomy" id="54911"/>
    <lineage>
        <taxon>Bacteria</taxon>
        <taxon>Bacillati</taxon>
        <taxon>Bacillota</taxon>
        <taxon>Bacilli</taxon>
        <taxon>Bacillales</taxon>
        <taxon>Paenibacillaceae</taxon>
        <taxon>Brevibacillus</taxon>
    </lineage>
</organism>
<dbReference type="PANTHER" id="PTHR43297">
    <property type="entry name" value="OLIGOPEPTIDE TRANSPORT ATP-BINDING PROTEIN APPD"/>
    <property type="match status" value="1"/>
</dbReference>
<feature type="domain" description="ABC transporter" evidence="10">
    <location>
        <begin position="9"/>
        <end position="256"/>
    </location>
</feature>
<evidence type="ECO:0000256" key="3">
    <source>
        <dbReference type="ARBA" id="ARBA00022448"/>
    </source>
</evidence>
<dbReference type="InterPro" id="IPR003593">
    <property type="entry name" value="AAA+_ATPase"/>
</dbReference>
<keyword evidence="12" id="KW-1185">Reference proteome</keyword>
<reference evidence="11 12" key="1">
    <citation type="submission" date="2021-01" db="EMBL/GenBank/DDBJ databases">
        <title>Identification of strong promoters based on the transcriptome of Brevibacillus choshinensis.</title>
        <authorList>
            <person name="Yao D."/>
            <person name="Zhang K."/>
            <person name="Wu J."/>
        </authorList>
    </citation>
    <scope>NUCLEOTIDE SEQUENCE [LARGE SCALE GENOMIC DNA]</scope>
    <source>
        <strain evidence="11 12">HPD31-SP3</strain>
    </source>
</reference>
<keyword evidence="3" id="KW-0813">Transport</keyword>
<dbReference type="PROSITE" id="PS50893">
    <property type="entry name" value="ABC_TRANSPORTER_2"/>
    <property type="match status" value="1"/>
</dbReference>
<evidence type="ECO:0000313" key="12">
    <source>
        <dbReference type="Proteomes" id="UP000596248"/>
    </source>
</evidence>
<evidence type="ECO:0000313" key="11">
    <source>
        <dbReference type="EMBL" id="QRG70297.1"/>
    </source>
</evidence>
<keyword evidence="6" id="KW-0547">Nucleotide-binding</keyword>
<dbReference type="SUPFAM" id="SSF52540">
    <property type="entry name" value="P-loop containing nucleoside triphosphate hydrolases"/>
    <property type="match status" value="1"/>
</dbReference>
<comment type="subcellular location">
    <subcellularLocation>
        <location evidence="1">Cell membrane</location>
        <topology evidence="1">Peripheral membrane protein</topology>
    </subcellularLocation>
</comment>
<dbReference type="InterPro" id="IPR003439">
    <property type="entry name" value="ABC_transporter-like_ATP-bd"/>
</dbReference>
<dbReference type="Proteomes" id="UP000596248">
    <property type="component" value="Chromosome"/>
</dbReference>
<keyword evidence="5" id="KW-0997">Cell inner membrane</keyword>
<dbReference type="Pfam" id="PF08352">
    <property type="entry name" value="oligo_HPY"/>
    <property type="match status" value="1"/>
</dbReference>
<evidence type="ECO:0000256" key="7">
    <source>
        <dbReference type="ARBA" id="ARBA00022840"/>
    </source>
</evidence>
<accession>A0ABX7FWW4</accession>
<dbReference type="InterPro" id="IPR013563">
    <property type="entry name" value="Oligopep_ABC_C"/>
</dbReference>
<dbReference type="Pfam" id="PF00005">
    <property type="entry name" value="ABC_tran"/>
    <property type="match status" value="1"/>
</dbReference>
<dbReference type="Gene3D" id="3.40.50.300">
    <property type="entry name" value="P-loop containing nucleotide triphosphate hydrolases"/>
    <property type="match status" value="1"/>
</dbReference>